<keyword evidence="8" id="KW-0333">Golgi apparatus</keyword>
<keyword evidence="9" id="KW-0472">Membrane</keyword>
<comment type="similarity">
    <text evidence="2">Belongs to the glycosyltransferase 31 family.</text>
</comment>
<evidence type="ECO:0000256" key="5">
    <source>
        <dbReference type="ARBA" id="ARBA00022692"/>
    </source>
</evidence>
<name>A0AAV3ZLS2_9GAST</name>
<keyword evidence="11" id="KW-1185">Reference proteome</keyword>
<keyword evidence="4" id="KW-0808">Transferase</keyword>
<dbReference type="Pfam" id="PF01762">
    <property type="entry name" value="Galactosyl_T"/>
    <property type="match status" value="1"/>
</dbReference>
<proteinExistence type="inferred from homology"/>
<reference evidence="10 11" key="1">
    <citation type="journal article" date="2021" name="Elife">
        <title>Chloroplast acquisition without the gene transfer in kleptoplastic sea slugs, Plakobranchus ocellatus.</title>
        <authorList>
            <person name="Maeda T."/>
            <person name="Takahashi S."/>
            <person name="Yoshida T."/>
            <person name="Shimamura S."/>
            <person name="Takaki Y."/>
            <person name="Nagai Y."/>
            <person name="Toyoda A."/>
            <person name="Suzuki Y."/>
            <person name="Arimoto A."/>
            <person name="Ishii H."/>
            <person name="Satoh N."/>
            <person name="Nishiyama T."/>
            <person name="Hasebe M."/>
            <person name="Maruyama T."/>
            <person name="Minagawa J."/>
            <person name="Obokata J."/>
            <person name="Shigenobu S."/>
        </authorList>
    </citation>
    <scope>NUCLEOTIDE SEQUENCE [LARGE SCALE GENOMIC DNA]</scope>
</reference>
<accession>A0AAV3ZLS2</accession>
<comment type="caution">
    <text evidence="10">The sequence shown here is derived from an EMBL/GenBank/DDBJ whole genome shotgun (WGS) entry which is preliminary data.</text>
</comment>
<keyword evidence="3" id="KW-0328">Glycosyltransferase</keyword>
<dbReference type="AlphaFoldDB" id="A0AAV3ZLS2"/>
<dbReference type="InterPro" id="IPR002659">
    <property type="entry name" value="Glyco_trans_31"/>
</dbReference>
<dbReference type="GO" id="GO:0000139">
    <property type="term" value="C:Golgi membrane"/>
    <property type="evidence" value="ECO:0007669"/>
    <property type="project" value="UniProtKB-SubCell"/>
</dbReference>
<protein>
    <submittedName>
        <fullName evidence="10">Hexosyltransferase</fullName>
    </submittedName>
</protein>
<keyword evidence="6" id="KW-0735">Signal-anchor</keyword>
<evidence type="ECO:0000256" key="6">
    <source>
        <dbReference type="ARBA" id="ARBA00022968"/>
    </source>
</evidence>
<evidence type="ECO:0000256" key="4">
    <source>
        <dbReference type="ARBA" id="ARBA00022679"/>
    </source>
</evidence>
<gene>
    <name evidence="10" type="ORF">PoB_002181900</name>
</gene>
<evidence type="ECO:0000256" key="1">
    <source>
        <dbReference type="ARBA" id="ARBA00004323"/>
    </source>
</evidence>
<evidence type="ECO:0000256" key="7">
    <source>
        <dbReference type="ARBA" id="ARBA00022989"/>
    </source>
</evidence>
<dbReference type="GO" id="GO:0016758">
    <property type="term" value="F:hexosyltransferase activity"/>
    <property type="evidence" value="ECO:0007669"/>
    <property type="project" value="InterPro"/>
</dbReference>
<evidence type="ECO:0000313" key="11">
    <source>
        <dbReference type="Proteomes" id="UP000735302"/>
    </source>
</evidence>
<keyword evidence="7" id="KW-1133">Transmembrane helix</keyword>
<evidence type="ECO:0000256" key="3">
    <source>
        <dbReference type="ARBA" id="ARBA00022676"/>
    </source>
</evidence>
<evidence type="ECO:0000256" key="8">
    <source>
        <dbReference type="ARBA" id="ARBA00023034"/>
    </source>
</evidence>
<dbReference type="Proteomes" id="UP000735302">
    <property type="component" value="Unassembled WGS sequence"/>
</dbReference>
<evidence type="ECO:0000256" key="2">
    <source>
        <dbReference type="ARBA" id="ARBA00008661"/>
    </source>
</evidence>
<comment type="subcellular location">
    <subcellularLocation>
        <location evidence="1">Golgi apparatus membrane</location>
        <topology evidence="1">Single-pass type II membrane protein</topology>
    </subcellularLocation>
</comment>
<keyword evidence="5" id="KW-0812">Transmembrane</keyword>
<evidence type="ECO:0000256" key="9">
    <source>
        <dbReference type="ARBA" id="ARBA00023136"/>
    </source>
</evidence>
<sequence>MKTDRLWKAVRQRQIIFARVLRKRCDGRHLNKDSSCAHFYFFFKTFLDFGKGCGYVVSREAIARVLALFPYFPILDIEDAFLTGVLGRGAGLQYFSVAHSNYFAEFFHHITDWCNFLQDKLITGTGVGTHIKRLNLWASYIANDWQCHNQDLSDSPSCWIEFPRVAE</sequence>
<dbReference type="EMBL" id="BLXT01002485">
    <property type="protein sequence ID" value="GFN95313.1"/>
    <property type="molecule type" value="Genomic_DNA"/>
</dbReference>
<evidence type="ECO:0000313" key="10">
    <source>
        <dbReference type="EMBL" id="GFN95313.1"/>
    </source>
</evidence>
<organism evidence="10 11">
    <name type="scientific">Plakobranchus ocellatus</name>
    <dbReference type="NCBI Taxonomy" id="259542"/>
    <lineage>
        <taxon>Eukaryota</taxon>
        <taxon>Metazoa</taxon>
        <taxon>Spiralia</taxon>
        <taxon>Lophotrochozoa</taxon>
        <taxon>Mollusca</taxon>
        <taxon>Gastropoda</taxon>
        <taxon>Heterobranchia</taxon>
        <taxon>Euthyneura</taxon>
        <taxon>Panpulmonata</taxon>
        <taxon>Sacoglossa</taxon>
        <taxon>Placobranchoidea</taxon>
        <taxon>Plakobranchidae</taxon>
        <taxon>Plakobranchus</taxon>
    </lineage>
</organism>